<feature type="transmembrane region" description="Helical" evidence="6">
    <location>
        <begin position="184"/>
        <end position="207"/>
    </location>
</feature>
<comment type="subcellular location">
    <subcellularLocation>
        <location evidence="1">Cell membrane</location>
        <topology evidence="1">Multi-pass membrane protein</topology>
    </subcellularLocation>
</comment>
<evidence type="ECO:0000256" key="6">
    <source>
        <dbReference type="SAM" id="Phobius"/>
    </source>
</evidence>
<keyword evidence="5 6" id="KW-0472">Membrane</keyword>
<evidence type="ECO:0000256" key="5">
    <source>
        <dbReference type="ARBA" id="ARBA00023136"/>
    </source>
</evidence>
<feature type="transmembrane region" description="Helical" evidence="6">
    <location>
        <begin position="40"/>
        <end position="65"/>
    </location>
</feature>
<dbReference type="AlphaFoldDB" id="A0A4P7PRA0"/>
<reference evidence="7 8" key="1">
    <citation type="submission" date="2019-04" db="EMBL/GenBank/DDBJ databases">
        <title>Flavobacterium sp. GS03.</title>
        <authorList>
            <person name="Kim H."/>
        </authorList>
    </citation>
    <scope>NUCLEOTIDE SEQUENCE [LARGE SCALE GENOMIC DNA]</scope>
    <source>
        <strain evidence="7 8">GS03</strain>
    </source>
</reference>
<dbReference type="OrthoDB" id="1451945at2"/>
<evidence type="ECO:0008006" key="9">
    <source>
        <dbReference type="Google" id="ProtNLM"/>
    </source>
</evidence>
<feature type="transmembrane region" description="Helical" evidence="6">
    <location>
        <begin position="71"/>
        <end position="92"/>
    </location>
</feature>
<dbReference type="GO" id="GO:0006865">
    <property type="term" value="P:amino acid transport"/>
    <property type="evidence" value="ECO:0007669"/>
    <property type="project" value="InterPro"/>
</dbReference>
<keyword evidence="8" id="KW-1185">Reference proteome</keyword>
<keyword evidence="2" id="KW-1003">Cell membrane</keyword>
<keyword evidence="4 6" id="KW-1133">Transmembrane helix</keyword>
<organism evidence="7 8">
    <name type="scientific">Flavobacterium sangjuense</name>
    <dbReference type="NCBI Taxonomy" id="2518177"/>
    <lineage>
        <taxon>Bacteria</taxon>
        <taxon>Pseudomonadati</taxon>
        <taxon>Bacteroidota</taxon>
        <taxon>Flavobacteriia</taxon>
        <taxon>Flavobacteriales</taxon>
        <taxon>Flavobacteriaceae</taxon>
        <taxon>Flavobacterium</taxon>
    </lineage>
</organism>
<sequence length="208" mass="23237">MQFFLPLVLGFCIAFLAVILPGLINMTAAKISTQEGKNEALSFAVGAAVIIFFQTFIAVLFARFISVHQEIVSTLQEIGIFVFTLLSIYFFWIAKKPKKIKTDSTVKGKSNRFFLGMLLSTLNLLPIPFYVFASMSLSASGYFSFDKIPVSSFVIGVVCGSFTVFYIYIVAFKKIEKKTEFLMRNINTIIGSVTTFMAVVTLLKLLYN</sequence>
<dbReference type="GO" id="GO:0005886">
    <property type="term" value="C:plasma membrane"/>
    <property type="evidence" value="ECO:0007669"/>
    <property type="project" value="UniProtKB-SubCell"/>
</dbReference>
<evidence type="ECO:0000256" key="3">
    <source>
        <dbReference type="ARBA" id="ARBA00022692"/>
    </source>
</evidence>
<dbReference type="RefSeq" id="WP_136151371.1">
    <property type="nucleotide sequence ID" value="NZ_CP038810.1"/>
</dbReference>
<evidence type="ECO:0000313" key="7">
    <source>
        <dbReference type="EMBL" id="QBZ97411.1"/>
    </source>
</evidence>
<feature type="transmembrane region" description="Helical" evidence="6">
    <location>
        <begin position="153"/>
        <end position="172"/>
    </location>
</feature>
<dbReference type="Proteomes" id="UP000296862">
    <property type="component" value="Chromosome"/>
</dbReference>
<dbReference type="Pfam" id="PF01810">
    <property type="entry name" value="LysE"/>
    <property type="match status" value="1"/>
</dbReference>
<evidence type="ECO:0000256" key="1">
    <source>
        <dbReference type="ARBA" id="ARBA00004651"/>
    </source>
</evidence>
<gene>
    <name evidence="7" type="ORF">GS03_00900</name>
</gene>
<feature type="transmembrane region" description="Helical" evidence="6">
    <location>
        <begin position="113"/>
        <end position="133"/>
    </location>
</feature>
<accession>A0A4P7PRA0</accession>
<evidence type="ECO:0000256" key="2">
    <source>
        <dbReference type="ARBA" id="ARBA00022475"/>
    </source>
</evidence>
<evidence type="ECO:0000313" key="8">
    <source>
        <dbReference type="Proteomes" id="UP000296862"/>
    </source>
</evidence>
<proteinExistence type="predicted"/>
<dbReference type="EMBL" id="CP038810">
    <property type="protein sequence ID" value="QBZ97411.1"/>
    <property type="molecule type" value="Genomic_DNA"/>
</dbReference>
<keyword evidence="3 6" id="KW-0812">Transmembrane</keyword>
<name>A0A4P7PRA0_9FLAO</name>
<dbReference type="InterPro" id="IPR001123">
    <property type="entry name" value="LeuE-type"/>
</dbReference>
<evidence type="ECO:0000256" key="4">
    <source>
        <dbReference type="ARBA" id="ARBA00022989"/>
    </source>
</evidence>
<protein>
    <recommendedName>
        <fullName evidence="9">Lysine transporter LysE</fullName>
    </recommendedName>
</protein>
<feature type="transmembrane region" description="Helical" evidence="6">
    <location>
        <begin position="6"/>
        <end position="28"/>
    </location>
</feature>
<dbReference type="KEGG" id="fsn:GS03_00900"/>